<gene>
    <name evidence="8" type="ORF">N7456_003529</name>
</gene>
<proteinExistence type="predicted"/>
<keyword evidence="9" id="KW-1185">Reference proteome</keyword>
<reference evidence="8" key="1">
    <citation type="submission" date="2022-11" db="EMBL/GenBank/DDBJ databases">
        <authorList>
            <person name="Petersen C."/>
        </authorList>
    </citation>
    <scope>NUCLEOTIDE SEQUENCE</scope>
    <source>
        <strain evidence="8">IBT 30069</strain>
    </source>
</reference>
<organism evidence="8 9">
    <name type="scientific">Penicillium angulare</name>
    <dbReference type="NCBI Taxonomy" id="116970"/>
    <lineage>
        <taxon>Eukaryota</taxon>
        <taxon>Fungi</taxon>
        <taxon>Dikarya</taxon>
        <taxon>Ascomycota</taxon>
        <taxon>Pezizomycotina</taxon>
        <taxon>Eurotiomycetes</taxon>
        <taxon>Eurotiomycetidae</taxon>
        <taxon>Eurotiales</taxon>
        <taxon>Aspergillaceae</taxon>
        <taxon>Penicillium</taxon>
    </lineage>
</organism>
<keyword evidence="3" id="KW-0805">Transcription regulation</keyword>
<keyword evidence="1" id="KW-0479">Metal-binding</keyword>
<reference evidence="8" key="2">
    <citation type="journal article" date="2023" name="IMA Fungus">
        <title>Comparative genomic study of the Penicillium genus elucidates a diverse pangenome and 15 lateral gene transfer events.</title>
        <authorList>
            <person name="Petersen C."/>
            <person name="Sorensen T."/>
            <person name="Nielsen M.R."/>
            <person name="Sondergaard T.E."/>
            <person name="Sorensen J.L."/>
            <person name="Fitzpatrick D.A."/>
            <person name="Frisvad J.C."/>
            <person name="Nielsen K.L."/>
        </authorList>
    </citation>
    <scope>NUCLEOTIDE SEQUENCE</scope>
    <source>
        <strain evidence="8">IBT 30069</strain>
    </source>
</reference>
<evidence type="ECO:0000256" key="1">
    <source>
        <dbReference type="ARBA" id="ARBA00022723"/>
    </source>
</evidence>
<evidence type="ECO:0000256" key="5">
    <source>
        <dbReference type="ARBA" id="ARBA00023163"/>
    </source>
</evidence>
<evidence type="ECO:0000256" key="7">
    <source>
        <dbReference type="SAM" id="MobiDB-lite"/>
    </source>
</evidence>
<evidence type="ECO:0000256" key="6">
    <source>
        <dbReference type="ARBA" id="ARBA00023242"/>
    </source>
</evidence>
<name>A0A9W9FUW5_9EURO</name>
<dbReference type="PANTHER" id="PTHR36206:SF12">
    <property type="entry name" value="ASPERCRYPTIN BIOSYNTHESIS CLUSTER-SPECIFIC TRANSCRIPTION REGULATOR ATNN-RELATED"/>
    <property type="match status" value="1"/>
</dbReference>
<comment type="caution">
    <text evidence="8">The sequence shown here is derived from an EMBL/GenBank/DDBJ whole genome shotgun (WGS) entry which is preliminary data.</text>
</comment>
<dbReference type="InterPro" id="IPR052360">
    <property type="entry name" value="Transcr_Regulatory_Proteins"/>
</dbReference>
<dbReference type="GO" id="GO:0046872">
    <property type="term" value="F:metal ion binding"/>
    <property type="evidence" value="ECO:0007669"/>
    <property type="project" value="UniProtKB-KW"/>
</dbReference>
<sequence length="538" mass="60888">MLEANRRISKGRSRNGCITCKTPSPRPGVGAKDLRIVQHVPHIQRPIRMWQVSQSTDLVQEAEYRSLEFFQVHTTQCFGANIGSFLLRAAHQEPIIGTIAIAIGSLHRSFMSDQHGSSSPWDNTRFTLFQYNKAIKQLVNIQPHTSPQTNDTFLIACVLFFCFECLQEHYRSAFQHAISGLKIIKQQQMLSNPSSLMYMPPKTIALLFTILDSQMLEIQGERSLAMELRPSMSSSQHLNYGIPQQACSVDELITSFQLVYNRFTRFETFCESLEELSKSTSSDDLADAFYLKEEHTQISESLNSWMAVFDDWLRRQSPFEPPDQEKDTKIMILKIWRTLVDLLVQIDWPFTELAWDAHTAHFETIVALAEKMLDIPSTFFPPSSSVSIDTCQSQRTVSLPSAGNNHSPSLPPLRPKPIKPVSSVFSLSLGIVTPLYLAVTRCRDSGIRYRALNLLIFCQRREGVWDSELAGRIAKHTIAIEESSAKIEPGTVYVPADIGMAARVQTLNPEFENDRGMKVSYNQEVQGEASLAEDLFSW</sequence>
<keyword evidence="6" id="KW-0539">Nucleus</keyword>
<feature type="region of interest" description="Disordered" evidence="7">
    <location>
        <begin position="1"/>
        <end position="24"/>
    </location>
</feature>
<dbReference type="OrthoDB" id="2593732at2759"/>
<dbReference type="PANTHER" id="PTHR36206">
    <property type="entry name" value="ASPERCRYPTIN BIOSYNTHESIS CLUSTER-SPECIFIC TRANSCRIPTION REGULATOR ATNN-RELATED"/>
    <property type="match status" value="1"/>
</dbReference>
<keyword evidence="4" id="KW-0238">DNA-binding</keyword>
<keyword evidence="5" id="KW-0804">Transcription</keyword>
<dbReference type="Proteomes" id="UP001149165">
    <property type="component" value="Unassembled WGS sequence"/>
</dbReference>
<evidence type="ECO:0000256" key="3">
    <source>
        <dbReference type="ARBA" id="ARBA00023015"/>
    </source>
</evidence>
<protein>
    <recommendedName>
        <fullName evidence="10">Transcription factor</fullName>
    </recommendedName>
</protein>
<dbReference type="GO" id="GO:0003677">
    <property type="term" value="F:DNA binding"/>
    <property type="evidence" value="ECO:0007669"/>
    <property type="project" value="UniProtKB-KW"/>
</dbReference>
<evidence type="ECO:0008006" key="10">
    <source>
        <dbReference type="Google" id="ProtNLM"/>
    </source>
</evidence>
<evidence type="ECO:0000256" key="4">
    <source>
        <dbReference type="ARBA" id="ARBA00023125"/>
    </source>
</evidence>
<evidence type="ECO:0000313" key="8">
    <source>
        <dbReference type="EMBL" id="KAJ5106854.1"/>
    </source>
</evidence>
<evidence type="ECO:0000256" key="2">
    <source>
        <dbReference type="ARBA" id="ARBA00022833"/>
    </source>
</evidence>
<accession>A0A9W9FUW5</accession>
<keyword evidence="2" id="KW-0862">Zinc</keyword>
<evidence type="ECO:0000313" key="9">
    <source>
        <dbReference type="Proteomes" id="UP001149165"/>
    </source>
</evidence>
<dbReference type="EMBL" id="JAPQKH010000003">
    <property type="protein sequence ID" value="KAJ5106854.1"/>
    <property type="molecule type" value="Genomic_DNA"/>
</dbReference>
<dbReference type="AlphaFoldDB" id="A0A9W9FUW5"/>